<dbReference type="EMBL" id="KN125163">
    <property type="protein sequence ID" value="KFO19144.1"/>
    <property type="molecule type" value="Genomic_DNA"/>
</dbReference>
<gene>
    <name evidence="2" type="ORF">H920_19437</name>
</gene>
<reference evidence="2 3" key="1">
    <citation type="submission" date="2013-11" db="EMBL/GenBank/DDBJ databases">
        <title>The Damaraland mole rat (Fukomys damarensis) genome and evolution of African mole rats.</title>
        <authorList>
            <person name="Gladyshev V.N."/>
            <person name="Fang X."/>
        </authorList>
    </citation>
    <scope>NUCLEOTIDE SEQUENCE [LARGE SCALE GENOMIC DNA]</scope>
    <source>
        <tissue evidence="2">Liver</tissue>
    </source>
</reference>
<dbReference type="AlphaFoldDB" id="A0A091CKG2"/>
<feature type="region of interest" description="Disordered" evidence="1">
    <location>
        <begin position="1"/>
        <end position="56"/>
    </location>
</feature>
<evidence type="ECO:0000313" key="3">
    <source>
        <dbReference type="Proteomes" id="UP000028990"/>
    </source>
</evidence>
<organism evidence="2 3">
    <name type="scientific">Fukomys damarensis</name>
    <name type="common">Damaraland mole rat</name>
    <name type="synonym">Cryptomys damarensis</name>
    <dbReference type="NCBI Taxonomy" id="885580"/>
    <lineage>
        <taxon>Eukaryota</taxon>
        <taxon>Metazoa</taxon>
        <taxon>Chordata</taxon>
        <taxon>Craniata</taxon>
        <taxon>Vertebrata</taxon>
        <taxon>Euteleostomi</taxon>
        <taxon>Mammalia</taxon>
        <taxon>Eutheria</taxon>
        <taxon>Euarchontoglires</taxon>
        <taxon>Glires</taxon>
        <taxon>Rodentia</taxon>
        <taxon>Hystricomorpha</taxon>
        <taxon>Bathyergidae</taxon>
        <taxon>Fukomys</taxon>
    </lineage>
</organism>
<protein>
    <submittedName>
        <fullName evidence="2">Uncharacterized protein</fullName>
    </submittedName>
</protein>
<feature type="region of interest" description="Disordered" evidence="1">
    <location>
        <begin position="93"/>
        <end position="116"/>
    </location>
</feature>
<dbReference type="Proteomes" id="UP000028990">
    <property type="component" value="Unassembled WGS sequence"/>
</dbReference>
<evidence type="ECO:0000313" key="2">
    <source>
        <dbReference type="EMBL" id="KFO19144.1"/>
    </source>
</evidence>
<proteinExistence type="predicted"/>
<accession>A0A091CKG2</accession>
<evidence type="ECO:0000256" key="1">
    <source>
        <dbReference type="SAM" id="MobiDB-lite"/>
    </source>
</evidence>
<sequence>MPAPRRNLEGTSIRLLSQSVKGSGPVEQTETLTPKPLFRRPHTSSCRGETDNDDSKALRLVGTDPLSGYRTCAGPQGAHCTRGIKRKRRRLVAAAPGGGEASPGPARSTISGSLRW</sequence>
<feature type="compositionally biased region" description="Polar residues" evidence="1">
    <location>
        <begin position="14"/>
        <end position="32"/>
    </location>
</feature>
<name>A0A091CKG2_FUKDA</name>
<keyword evidence="3" id="KW-1185">Reference proteome</keyword>